<keyword evidence="5" id="KW-1185">Reference proteome</keyword>
<dbReference type="InterPro" id="IPR056136">
    <property type="entry name" value="DUF7719"/>
</dbReference>
<evidence type="ECO:0000256" key="1">
    <source>
        <dbReference type="SAM" id="MobiDB-lite"/>
    </source>
</evidence>
<evidence type="ECO:0000313" key="4">
    <source>
        <dbReference type="EMBL" id="KAK8123888.1"/>
    </source>
</evidence>
<evidence type="ECO:0000313" key="5">
    <source>
        <dbReference type="Proteomes" id="UP001392437"/>
    </source>
</evidence>
<gene>
    <name evidence="4" type="ORF">PG999_003806</name>
</gene>
<feature type="transmembrane region" description="Helical" evidence="2">
    <location>
        <begin position="167"/>
        <end position="186"/>
    </location>
</feature>
<evidence type="ECO:0000259" key="3">
    <source>
        <dbReference type="Pfam" id="PF24841"/>
    </source>
</evidence>
<feature type="domain" description="DUF7719" evidence="3">
    <location>
        <begin position="168"/>
        <end position="231"/>
    </location>
</feature>
<sequence>MVQSRKERKAAEKSAAGIELSHPDRSGPTETTLLDWATERKLFDEADARQRAIGGKPIVTAPPAAGEPVYVGRRGGDGDSSAAAAVLTTTADRVLEAMLWTVSLCMLHFTLDVLVQQQYAVNLEWPVIITRSLRALLVFFPLFYILHPHASSPILVPGLPKRYQDPIRQTIFFAVSIAAGCHLIKITNNYGYLAVMKRSPPLGCLWVWSVIELNLLPATVSVVVALAYLWLGFR</sequence>
<accession>A0AAW0R4H9</accession>
<dbReference type="EMBL" id="JAQQWP010000003">
    <property type="protein sequence ID" value="KAK8123888.1"/>
    <property type="molecule type" value="Genomic_DNA"/>
</dbReference>
<dbReference type="AlphaFoldDB" id="A0AAW0R4H9"/>
<proteinExistence type="predicted"/>
<protein>
    <recommendedName>
        <fullName evidence="3">DUF7719 domain-containing protein</fullName>
    </recommendedName>
</protein>
<dbReference type="Pfam" id="PF24841">
    <property type="entry name" value="DUF7719"/>
    <property type="match status" value="1"/>
</dbReference>
<keyword evidence="2" id="KW-0472">Membrane</keyword>
<dbReference type="PANTHER" id="PTHR37846">
    <property type="entry name" value="YALI0B21296P"/>
    <property type="match status" value="1"/>
</dbReference>
<keyword evidence="2" id="KW-0812">Transmembrane</keyword>
<comment type="caution">
    <text evidence="4">The sequence shown here is derived from an EMBL/GenBank/DDBJ whole genome shotgun (WGS) entry which is preliminary data.</text>
</comment>
<reference evidence="4 5" key="1">
    <citation type="submission" date="2023-01" db="EMBL/GenBank/DDBJ databases">
        <title>Analysis of 21 Apiospora genomes using comparative genomics revels a genus with tremendous synthesis potential of carbohydrate active enzymes and secondary metabolites.</title>
        <authorList>
            <person name="Sorensen T."/>
        </authorList>
    </citation>
    <scope>NUCLEOTIDE SEQUENCE [LARGE SCALE GENOMIC DNA]</scope>
    <source>
        <strain evidence="4 5">CBS 117206</strain>
    </source>
</reference>
<feature type="transmembrane region" description="Helical" evidence="2">
    <location>
        <begin position="206"/>
        <end position="231"/>
    </location>
</feature>
<dbReference type="PANTHER" id="PTHR37846:SF1">
    <property type="entry name" value="DEACETYLASE-LIKE PROTEIN"/>
    <property type="match status" value="1"/>
</dbReference>
<dbReference type="Proteomes" id="UP001392437">
    <property type="component" value="Unassembled WGS sequence"/>
</dbReference>
<name>A0AAW0R4H9_9PEZI</name>
<evidence type="ECO:0000256" key="2">
    <source>
        <dbReference type="SAM" id="Phobius"/>
    </source>
</evidence>
<keyword evidence="2" id="KW-1133">Transmembrane helix</keyword>
<feature type="region of interest" description="Disordered" evidence="1">
    <location>
        <begin position="1"/>
        <end position="30"/>
    </location>
</feature>
<organism evidence="4 5">
    <name type="scientific">Apiospora kogelbergensis</name>
    <dbReference type="NCBI Taxonomy" id="1337665"/>
    <lineage>
        <taxon>Eukaryota</taxon>
        <taxon>Fungi</taxon>
        <taxon>Dikarya</taxon>
        <taxon>Ascomycota</taxon>
        <taxon>Pezizomycotina</taxon>
        <taxon>Sordariomycetes</taxon>
        <taxon>Xylariomycetidae</taxon>
        <taxon>Amphisphaeriales</taxon>
        <taxon>Apiosporaceae</taxon>
        <taxon>Apiospora</taxon>
    </lineage>
</organism>